<feature type="transmembrane region" description="Helical" evidence="1">
    <location>
        <begin position="80"/>
        <end position="98"/>
    </location>
</feature>
<sequence>MADVIQVATPLSHGHVRCKNARARKEWAARQHWTLAPSSNLLVRGFHLLCLDFEGNTVKDLPVQPVPSQKRGMSHQNTPLGILGILGSGIMIMITTVVPL</sequence>
<dbReference type="AlphaFoldDB" id="C6H6P3"/>
<dbReference type="HOGENOM" id="CLU_2305262_0_0_1"/>
<evidence type="ECO:0000256" key="1">
    <source>
        <dbReference type="SAM" id="Phobius"/>
    </source>
</evidence>
<name>C6H6P3_AJECH</name>
<gene>
    <name evidence="2" type="ORF">HCDG_02094</name>
</gene>
<organism evidence="2 3">
    <name type="scientific">Ajellomyces capsulatus (strain H143)</name>
    <name type="common">Darling's disease fungus</name>
    <name type="synonym">Histoplasma capsulatum</name>
    <dbReference type="NCBI Taxonomy" id="544712"/>
    <lineage>
        <taxon>Eukaryota</taxon>
        <taxon>Fungi</taxon>
        <taxon>Dikarya</taxon>
        <taxon>Ascomycota</taxon>
        <taxon>Pezizomycotina</taxon>
        <taxon>Eurotiomycetes</taxon>
        <taxon>Eurotiomycetidae</taxon>
        <taxon>Onygenales</taxon>
        <taxon>Ajellomycetaceae</taxon>
        <taxon>Histoplasma</taxon>
    </lineage>
</organism>
<accession>C6H6P3</accession>
<reference evidence="3" key="1">
    <citation type="submission" date="2009-05" db="EMBL/GenBank/DDBJ databases">
        <title>The genome sequence of Ajellomyces capsulatus strain H143.</title>
        <authorList>
            <person name="Champion M."/>
            <person name="Cuomo C.A."/>
            <person name="Ma L.-J."/>
            <person name="Henn M.R."/>
            <person name="Sil A."/>
            <person name="Goldman B."/>
            <person name="Young S.K."/>
            <person name="Kodira C.D."/>
            <person name="Zeng Q."/>
            <person name="Koehrsen M."/>
            <person name="Alvarado L."/>
            <person name="Berlin A.M."/>
            <person name="Borenstein D."/>
            <person name="Chen Z."/>
            <person name="Engels R."/>
            <person name="Freedman E."/>
            <person name="Gellesch M."/>
            <person name="Goldberg J."/>
            <person name="Griggs A."/>
            <person name="Gujja S."/>
            <person name="Heiman D.I."/>
            <person name="Hepburn T.A."/>
            <person name="Howarth C."/>
            <person name="Jen D."/>
            <person name="Larson L."/>
            <person name="Lewis B."/>
            <person name="Mehta T."/>
            <person name="Park D."/>
            <person name="Pearson M."/>
            <person name="Roberts A."/>
            <person name="Saif S."/>
            <person name="Shea T.D."/>
            <person name="Shenoy N."/>
            <person name="Sisk P."/>
            <person name="Stolte C."/>
            <person name="Sykes S."/>
            <person name="Walk T."/>
            <person name="White J."/>
            <person name="Yandava C."/>
            <person name="Klein B."/>
            <person name="McEwen J.G."/>
            <person name="Puccia R."/>
            <person name="Goldman G.H."/>
            <person name="Felipe M.S."/>
            <person name="Nino-Vega G."/>
            <person name="San-Blas G."/>
            <person name="Taylor J.W."/>
            <person name="Mendoza L."/>
            <person name="Galagan J.E."/>
            <person name="Nusbaum C."/>
            <person name="Birren B.W."/>
        </authorList>
    </citation>
    <scope>NUCLEOTIDE SEQUENCE [LARGE SCALE GENOMIC DNA]</scope>
    <source>
        <strain evidence="3">H143</strain>
    </source>
</reference>
<evidence type="ECO:0000313" key="3">
    <source>
        <dbReference type="Proteomes" id="UP000002624"/>
    </source>
</evidence>
<keyword evidence="1" id="KW-1133">Transmembrane helix</keyword>
<dbReference type="Proteomes" id="UP000002624">
    <property type="component" value="Unassembled WGS sequence"/>
</dbReference>
<protein>
    <submittedName>
        <fullName evidence="2">Uncharacterized protein</fullName>
    </submittedName>
</protein>
<dbReference type="VEuPathDB" id="FungiDB:HCDG_02094"/>
<proteinExistence type="predicted"/>
<evidence type="ECO:0000313" key="2">
    <source>
        <dbReference type="EMBL" id="EER44064.1"/>
    </source>
</evidence>
<keyword evidence="1" id="KW-0472">Membrane</keyword>
<keyword evidence="1" id="KW-0812">Transmembrane</keyword>
<dbReference type="EMBL" id="GG692420">
    <property type="protein sequence ID" value="EER44064.1"/>
    <property type="molecule type" value="Genomic_DNA"/>
</dbReference>